<organism evidence="2 3">
    <name type="scientific">Acanthoscelides obtectus</name>
    <name type="common">Bean weevil</name>
    <name type="synonym">Bruchus obtectus</name>
    <dbReference type="NCBI Taxonomy" id="200917"/>
    <lineage>
        <taxon>Eukaryota</taxon>
        <taxon>Metazoa</taxon>
        <taxon>Ecdysozoa</taxon>
        <taxon>Arthropoda</taxon>
        <taxon>Hexapoda</taxon>
        <taxon>Insecta</taxon>
        <taxon>Pterygota</taxon>
        <taxon>Neoptera</taxon>
        <taxon>Endopterygota</taxon>
        <taxon>Coleoptera</taxon>
        <taxon>Polyphaga</taxon>
        <taxon>Cucujiformia</taxon>
        <taxon>Chrysomeloidea</taxon>
        <taxon>Chrysomelidae</taxon>
        <taxon>Bruchinae</taxon>
        <taxon>Bruchini</taxon>
        <taxon>Acanthoscelides</taxon>
    </lineage>
</organism>
<protein>
    <submittedName>
        <fullName evidence="2">Uncharacterized protein</fullName>
    </submittedName>
</protein>
<evidence type="ECO:0000313" key="2">
    <source>
        <dbReference type="EMBL" id="CAH2013194.1"/>
    </source>
</evidence>
<name>A0A9P0Q6U7_ACAOB</name>
<proteinExistence type="predicted"/>
<comment type="caution">
    <text evidence="2">The sequence shown here is derived from an EMBL/GenBank/DDBJ whole genome shotgun (WGS) entry which is preliminary data.</text>
</comment>
<dbReference type="EMBL" id="CAKOFQ010008289">
    <property type="protein sequence ID" value="CAH2013194.1"/>
    <property type="molecule type" value="Genomic_DNA"/>
</dbReference>
<dbReference type="Proteomes" id="UP001152888">
    <property type="component" value="Unassembled WGS sequence"/>
</dbReference>
<evidence type="ECO:0000256" key="1">
    <source>
        <dbReference type="SAM" id="MobiDB-lite"/>
    </source>
</evidence>
<accession>A0A9P0Q6U7</accession>
<dbReference type="AlphaFoldDB" id="A0A9P0Q6U7"/>
<keyword evidence="3" id="KW-1185">Reference proteome</keyword>
<reference evidence="2" key="1">
    <citation type="submission" date="2022-03" db="EMBL/GenBank/DDBJ databases">
        <authorList>
            <person name="Sayadi A."/>
        </authorList>
    </citation>
    <scope>NUCLEOTIDE SEQUENCE</scope>
</reference>
<sequence length="95" mass="10927">MEKQRSRMKKYFDAKRKPAHKYKTHDLVLWSGATKSDKDISRYEITALKGLKGYRKYKAVVAAEQLRPYVKGISDSDESDSEVNSTDELIDLLEG</sequence>
<gene>
    <name evidence="2" type="ORF">ACAOBT_LOCUS33273</name>
</gene>
<evidence type="ECO:0000313" key="3">
    <source>
        <dbReference type="Proteomes" id="UP001152888"/>
    </source>
</evidence>
<dbReference type="OrthoDB" id="115435at2759"/>
<feature type="region of interest" description="Disordered" evidence="1">
    <location>
        <begin position="73"/>
        <end position="95"/>
    </location>
</feature>